<dbReference type="Gene3D" id="3.40.50.300">
    <property type="entry name" value="P-loop containing nucleotide triphosphate hydrolases"/>
    <property type="match status" value="2"/>
</dbReference>
<gene>
    <name evidence="1" type="ORF">N866_00100</name>
</gene>
<dbReference type="GO" id="GO:0005524">
    <property type="term" value="F:ATP binding"/>
    <property type="evidence" value="ECO:0007669"/>
    <property type="project" value="UniProtKB-KW"/>
</dbReference>
<dbReference type="SUPFAM" id="SSF52540">
    <property type="entry name" value="P-loop containing nucleoside triphosphate hydrolases"/>
    <property type="match status" value="1"/>
</dbReference>
<dbReference type="EMBL" id="AXCW01000001">
    <property type="protein sequence ID" value="EYR65222.1"/>
    <property type="molecule type" value="Genomic_DNA"/>
</dbReference>
<reference evidence="1 2" key="1">
    <citation type="submission" date="2014-01" db="EMBL/GenBank/DDBJ databases">
        <title>Actinotalea ferrariae CF5-4.</title>
        <authorList>
            <person name="Chen F."/>
            <person name="Li Y."/>
            <person name="Wang G."/>
        </authorList>
    </citation>
    <scope>NUCLEOTIDE SEQUENCE [LARGE SCALE GENOMIC DNA]</scope>
    <source>
        <strain evidence="1 2">CF5-4</strain>
    </source>
</reference>
<evidence type="ECO:0000313" key="1">
    <source>
        <dbReference type="EMBL" id="EYR65222.1"/>
    </source>
</evidence>
<proteinExistence type="predicted"/>
<dbReference type="AlphaFoldDB" id="A0A021W1L4"/>
<accession>A0A021W1L4</accession>
<organism evidence="1 2">
    <name type="scientific">Actinotalea ferrariae CF5-4</name>
    <dbReference type="NCBI Taxonomy" id="948458"/>
    <lineage>
        <taxon>Bacteria</taxon>
        <taxon>Bacillati</taxon>
        <taxon>Actinomycetota</taxon>
        <taxon>Actinomycetes</taxon>
        <taxon>Micrococcales</taxon>
        <taxon>Cellulomonadaceae</taxon>
        <taxon>Actinotalea</taxon>
    </lineage>
</organism>
<name>A0A021W1L4_9CELL</name>
<keyword evidence="1" id="KW-0067">ATP-binding</keyword>
<comment type="caution">
    <text evidence="1">The sequence shown here is derived from an EMBL/GenBank/DDBJ whole genome shotgun (WGS) entry which is preliminary data.</text>
</comment>
<dbReference type="Proteomes" id="UP000019753">
    <property type="component" value="Unassembled WGS sequence"/>
</dbReference>
<keyword evidence="1" id="KW-0547">Nucleotide-binding</keyword>
<evidence type="ECO:0000313" key="2">
    <source>
        <dbReference type="Proteomes" id="UP000019753"/>
    </source>
</evidence>
<sequence length="418" mass="44000">MPGGPPLRLPAHRASSATLAGAYPFLVTPSCTTGVLVGTDALTEEPFCFDPWDLYAAGVLTNPNVLLAGVIGQGKSALAKTLALRSIAAGRHVYVPGDPKGEWGPVARAVGGVVVRLGPDSPTRLNPLDVSTTEPTVAHTRRLRLLAALAATALRRDLSAAEHTVLDTALSLATTSSTTATVTVPGVVDALDGPRPEPDGQDLAHGLRRVVRGDLAGMFDGPSTHRLDADAPMLVLDLSALGADDEALELAMVCAAGWLDAALTTASADGGSARRWVIYDEAWRLLRSVPLIRRLQSQWKLSRAYGIANLMVLHRLSDLDAVGAAGSEARALAEGLLADCSTRIVYRQEADQLTATASALGLTRPERDVLAGLPRGVGLWKMPGRSHLVRHHLHADELAIVDTDAAMRGTPHRPQEVA</sequence>
<protein>
    <submittedName>
        <fullName evidence="1">ATP-binding protein</fullName>
    </submittedName>
</protein>
<keyword evidence="2" id="KW-1185">Reference proteome</keyword>
<dbReference type="InterPro" id="IPR027417">
    <property type="entry name" value="P-loop_NTPase"/>
</dbReference>